<evidence type="ECO:0000313" key="6">
    <source>
        <dbReference type="EMBL" id="VWD22921.1"/>
    </source>
</evidence>
<dbReference type="Pfam" id="PF00398">
    <property type="entry name" value="RrnaAD"/>
    <property type="match status" value="1"/>
</dbReference>
<dbReference type="Gene3D" id="3.40.50.150">
    <property type="entry name" value="Vaccinia Virus protein VP39"/>
    <property type="match status" value="1"/>
</dbReference>
<dbReference type="InterPro" id="IPR001737">
    <property type="entry name" value="KsgA/Erm"/>
</dbReference>
<evidence type="ECO:0000259" key="5">
    <source>
        <dbReference type="SMART" id="SM00650"/>
    </source>
</evidence>
<dbReference type="GO" id="GO:0000179">
    <property type="term" value="F:rRNA (adenine-N6,N6-)-dimethyltransferase activity"/>
    <property type="evidence" value="ECO:0007669"/>
    <property type="project" value="InterPro"/>
</dbReference>
<protein>
    <submittedName>
        <fullName evidence="6">Phospholipid methyltransferase</fullName>
    </submittedName>
</protein>
<accession>A0A6P2YLC3</accession>
<dbReference type="PROSITE" id="PS01131">
    <property type="entry name" value="RRNA_A_DIMETH"/>
    <property type="match status" value="1"/>
</dbReference>
<dbReference type="Proteomes" id="UP000494274">
    <property type="component" value="Unassembled WGS sequence"/>
</dbReference>
<proteinExistence type="predicted"/>
<dbReference type="SUPFAM" id="SSF53335">
    <property type="entry name" value="S-adenosyl-L-methionine-dependent methyltransferases"/>
    <property type="match status" value="1"/>
</dbReference>
<evidence type="ECO:0000256" key="1">
    <source>
        <dbReference type="ARBA" id="ARBA00022603"/>
    </source>
</evidence>
<dbReference type="SMART" id="SM00650">
    <property type="entry name" value="rADc"/>
    <property type="match status" value="1"/>
</dbReference>
<dbReference type="GO" id="GO:0003723">
    <property type="term" value="F:RNA binding"/>
    <property type="evidence" value="ECO:0007669"/>
    <property type="project" value="UniProtKB-KW"/>
</dbReference>
<dbReference type="EMBL" id="CABVQI010000020">
    <property type="protein sequence ID" value="VWD22921.1"/>
    <property type="molecule type" value="Genomic_DNA"/>
</dbReference>
<dbReference type="InterPro" id="IPR020596">
    <property type="entry name" value="rRNA_Ade_Mease_Trfase_CS"/>
</dbReference>
<keyword evidence="1 6" id="KW-0489">Methyltransferase</keyword>
<evidence type="ECO:0000313" key="7">
    <source>
        <dbReference type="Proteomes" id="UP000494274"/>
    </source>
</evidence>
<evidence type="ECO:0000256" key="4">
    <source>
        <dbReference type="ARBA" id="ARBA00022884"/>
    </source>
</evidence>
<evidence type="ECO:0000256" key="3">
    <source>
        <dbReference type="ARBA" id="ARBA00022691"/>
    </source>
</evidence>
<name>A0A6P2YLC3_BURL3</name>
<organism evidence="6 7">
    <name type="scientific">Burkholderia lata (strain ATCC 17760 / DSM 23089 / LMG 22485 / NCIMB 9086 / R18194 / 383)</name>
    <dbReference type="NCBI Taxonomy" id="482957"/>
    <lineage>
        <taxon>Bacteria</taxon>
        <taxon>Pseudomonadati</taxon>
        <taxon>Pseudomonadota</taxon>
        <taxon>Betaproteobacteria</taxon>
        <taxon>Burkholderiales</taxon>
        <taxon>Burkholderiaceae</taxon>
        <taxon>Burkholderia</taxon>
        <taxon>Burkholderia cepacia complex</taxon>
    </lineage>
</organism>
<feature type="domain" description="Ribosomal RNA adenine methylase transferase N-terminal" evidence="5">
    <location>
        <begin position="29"/>
        <end position="171"/>
    </location>
</feature>
<dbReference type="InterPro" id="IPR029063">
    <property type="entry name" value="SAM-dependent_MTases_sf"/>
</dbReference>
<gene>
    <name evidence="6" type="ORF">BLA18112_05486</name>
</gene>
<keyword evidence="2 6" id="KW-0808">Transferase</keyword>
<keyword evidence="3" id="KW-0949">S-adenosyl-L-methionine</keyword>
<dbReference type="AlphaFoldDB" id="A0A6P2YLC3"/>
<dbReference type="InterPro" id="IPR020598">
    <property type="entry name" value="rRNA_Ade_methylase_Trfase_N"/>
</dbReference>
<keyword evidence="4" id="KW-0694">RNA-binding</keyword>
<dbReference type="CDD" id="cd02440">
    <property type="entry name" value="AdoMet_MTases"/>
    <property type="match status" value="1"/>
</dbReference>
<sequence>MRIPEWLLFLRTWLRNPRRVGALAPSGPALAALITADIPRDGATVIELGAGTGVFTRALLARGVASDRLVLVEADPAFASTLRHQFPALRIMQMDAAQLGMTGDFFGGARADAIVSGLPLVAMPVEQAVAIVHGAFARHLAADGAFYQFTYVPRCPIPARYLEAMRLRAARVGVAWMNFPPAIVYRFERRIDGVRHQWPGARPQFDAVAEATTLRGIDITRFPRTPSLDSSSAGSSKDGTSIIVKALGYGVLFGLPRLLPLLSAMLASCDSR</sequence>
<evidence type="ECO:0000256" key="2">
    <source>
        <dbReference type="ARBA" id="ARBA00022679"/>
    </source>
</evidence>
<reference evidence="6 7" key="1">
    <citation type="submission" date="2019-09" db="EMBL/GenBank/DDBJ databases">
        <authorList>
            <person name="Depoorter E."/>
        </authorList>
    </citation>
    <scope>NUCLEOTIDE SEQUENCE [LARGE SCALE GENOMIC DNA]</scope>
    <source>
        <strain evidence="6">R-18112</strain>
    </source>
</reference>